<comment type="caution">
    <text evidence="1">The sequence shown here is derived from an EMBL/GenBank/DDBJ whole genome shotgun (WGS) entry which is preliminary data.</text>
</comment>
<proteinExistence type="predicted"/>
<name>A0A225DPN0_9BACT</name>
<dbReference type="Proteomes" id="UP000214646">
    <property type="component" value="Unassembled WGS sequence"/>
</dbReference>
<gene>
    <name evidence="1" type="ORF">FRUB_02860</name>
</gene>
<keyword evidence="2" id="KW-1185">Reference proteome</keyword>
<evidence type="ECO:0000313" key="1">
    <source>
        <dbReference type="EMBL" id="OWK43261.1"/>
    </source>
</evidence>
<protein>
    <submittedName>
        <fullName evidence="1">Uncharacterized protein</fullName>
    </submittedName>
</protein>
<evidence type="ECO:0000313" key="2">
    <source>
        <dbReference type="Proteomes" id="UP000214646"/>
    </source>
</evidence>
<sequence length="44" mass="4847">MRPVVWEDGGVIPPPTRLVQANRRTTGLGAGFLFLGAYLLKHIQ</sequence>
<organism evidence="1 2">
    <name type="scientific">Fimbriiglobus ruber</name>
    <dbReference type="NCBI Taxonomy" id="1908690"/>
    <lineage>
        <taxon>Bacteria</taxon>
        <taxon>Pseudomonadati</taxon>
        <taxon>Planctomycetota</taxon>
        <taxon>Planctomycetia</taxon>
        <taxon>Gemmatales</taxon>
        <taxon>Gemmataceae</taxon>
        <taxon>Fimbriiglobus</taxon>
    </lineage>
</organism>
<reference evidence="2" key="1">
    <citation type="submission" date="2017-06" db="EMBL/GenBank/DDBJ databases">
        <title>Genome analysis of Fimbriiglobus ruber SP5, the first member of the order Planctomycetales with confirmed chitinolytic capability.</title>
        <authorList>
            <person name="Ravin N.V."/>
            <person name="Rakitin A.L."/>
            <person name="Ivanova A.A."/>
            <person name="Beletsky A.V."/>
            <person name="Kulichevskaya I.S."/>
            <person name="Mardanov A.V."/>
            <person name="Dedysh S.N."/>
        </authorList>
    </citation>
    <scope>NUCLEOTIDE SEQUENCE [LARGE SCALE GENOMIC DNA]</scope>
    <source>
        <strain evidence="2">SP5</strain>
    </source>
</reference>
<dbReference type="AlphaFoldDB" id="A0A225DPN0"/>
<accession>A0A225DPN0</accession>
<dbReference type="EMBL" id="NIDE01000004">
    <property type="protein sequence ID" value="OWK43261.1"/>
    <property type="molecule type" value="Genomic_DNA"/>
</dbReference>